<proteinExistence type="predicted"/>
<protein>
    <recommendedName>
        <fullName evidence="3">F-box domain-containing protein</fullName>
    </recommendedName>
</protein>
<dbReference type="AlphaFoldDB" id="A0A9P3UVI6"/>
<accession>A0A9P3UVI6</accession>
<organism evidence="1 2">
    <name type="scientific">Lyophyllum shimeji</name>
    <name type="common">Hon-shimeji</name>
    <name type="synonym">Tricholoma shimeji</name>
    <dbReference type="NCBI Taxonomy" id="47721"/>
    <lineage>
        <taxon>Eukaryota</taxon>
        <taxon>Fungi</taxon>
        <taxon>Dikarya</taxon>
        <taxon>Basidiomycota</taxon>
        <taxon>Agaricomycotina</taxon>
        <taxon>Agaricomycetes</taxon>
        <taxon>Agaricomycetidae</taxon>
        <taxon>Agaricales</taxon>
        <taxon>Tricholomatineae</taxon>
        <taxon>Lyophyllaceae</taxon>
        <taxon>Lyophyllum</taxon>
    </lineage>
</organism>
<dbReference type="InterPro" id="IPR032675">
    <property type="entry name" value="LRR_dom_sf"/>
</dbReference>
<reference evidence="1" key="1">
    <citation type="submission" date="2022-07" db="EMBL/GenBank/DDBJ databases">
        <title>The genome of Lyophyllum shimeji provides insight into the initial evolution of ectomycorrhizal fungal genome.</title>
        <authorList>
            <person name="Kobayashi Y."/>
            <person name="Shibata T."/>
            <person name="Hirakawa H."/>
            <person name="Shigenobu S."/>
            <person name="Nishiyama T."/>
            <person name="Yamada A."/>
            <person name="Hasebe M."/>
            <person name="Kawaguchi M."/>
        </authorList>
    </citation>
    <scope>NUCLEOTIDE SEQUENCE</scope>
    <source>
        <strain evidence="1">AT787</strain>
    </source>
</reference>
<evidence type="ECO:0008006" key="3">
    <source>
        <dbReference type="Google" id="ProtNLM"/>
    </source>
</evidence>
<evidence type="ECO:0000313" key="2">
    <source>
        <dbReference type="Proteomes" id="UP001063166"/>
    </source>
</evidence>
<keyword evidence="2" id="KW-1185">Reference proteome</keyword>
<dbReference type="OrthoDB" id="3039479at2759"/>
<evidence type="ECO:0000313" key="1">
    <source>
        <dbReference type="EMBL" id="GLB44186.1"/>
    </source>
</evidence>
<gene>
    <name evidence="1" type="ORF">LshimejAT787_1601160</name>
</gene>
<dbReference type="Gene3D" id="3.80.10.10">
    <property type="entry name" value="Ribonuclease Inhibitor"/>
    <property type="match status" value="1"/>
</dbReference>
<name>A0A9P3UVI6_LYOSH</name>
<comment type="caution">
    <text evidence="1">The sequence shown here is derived from an EMBL/GenBank/DDBJ whole genome shotgun (WGS) entry which is preliminary data.</text>
</comment>
<sequence>MSEGHASRSRSSLSQTAISAPNCSTALDDIAITAASHNNILPETVQTRARLLLSKASDSLLSLDQQIAEVQTKLNDLLLWRCDTVTEMDIYRSAVAPLRKLLNELIFHIFVHCCISASVTTPYVLQEQPWILGRVCSKWRKISLNTPELWSRINVVVPDHDTKLATPVVRYSTFSAMVTEVIRRSGHEPLSLSIVGDSRGASNLFELIFPHLDRIEELLVYVGGCHELVKNFLALPPGLIPHLRRVDIAGAVQQYSGQITVFQDAPKLQGVAYCLFTTTSAWIFELPLSRLTRLVIPGVPMQPNQVLCILSLTPHLVECYFAVRGATAEVPCTVPSFGDVTTTLVHNLQSLYLTLYAPDIDVSGLQRLVLPQLRHFMLQAGLEREWDAGWGPAILRSGLLEMLSLKDAIVSLEQLESLLHATPHLVELDISSGRMLTSTMLLKMANGTLVPKLSTLKCLICMTGLDDLGALELHLDMLEHRKRATNTAHIGHLWFVFLGREEADISMFPGLARMTKMNEEGWNIVRMWH</sequence>
<dbReference type="EMBL" id="BRPK01000016">
    <property type="protein sequence ID" value="GLB44186.1"/>
    <property type="molecule type" value="Genomic_DNA"/>
</dbReference>
<dbReference type="Proteomes" id="UP001063166">
    <property type="component" value="Unassembled WGS sequence"/>
</dbReference>